<dbReference type="GO" id="GO:0005876">
    <property type="term" value="C:spindle microtubule"/>
    <property type="evidence" value="ECO:0007669"/>
    <property type="project" value="TreeGrafter"/>
</dbReference>
<dbReference type="GO" id="GO:0008017">
    <property type="term" value="F:microtubule binding"/>
    <property type="evidence" value="ECO:0007669"/>
    <property type="project" value="TreeGrafter"/>
</dbReference>
<dbReference type="Pfam" id="PF21033">
    <property type="entry name" value="RMD1-3"/>
    <property type="match status" value="1"/>
</dbReference>
<evidence type="ECO:0000256" key="3">
    <source>
        <dbReference type="ARBA" id="ARBA00022490"/>
    </source>
</evidence>
<evidence type="ECO:0000313" key="10">
    <source>
        <dbReference type="WBParaSite" id="SRDH1_76120.1"/>
    </source>
</evidence>
<dbReference type="WBParaSite" id="SRDH1_76120.1">
    <property type="protein sequence ID" value="SRDH1_76120.1"/>
    <property type="gene ID" value="SRDH1_76120"/>
</dbReference>
<dbReference type="InterPro" id="IPR049039">
    <property type="entry name" value="RMD1-3_a_helical_rpt"/>
</dbReference>
<keyword evidence="6" id="KW-0206">Cytoskeleton</keyword>
<dbReference type="PANTHER" id="PTHR16056">
    <property type="entry name" value="REGULATOR OF MICROTUBULE DYNAMICS PROTEIN"/>
    <property type="match status" value="1"/>
</dbReference>
<comment type="subcellular location">
    <subcellularLocation>
        <location evidence="1">Cytoplasm</location>
        <location evidence="1">Cytoskeleton</location>
    </subcellularLocation>
</comment>
<keyword evidence="9" id="KW-1185">Reference proteome</keyword>
<reference evidence="10" key="2">
    <citation type="submission" date="2023-11" db="UniProtKB">
        <authorList>
            <consortium name="WormBaseParasite"/>
        </authorList>
    </citation>
    <scope>IDENTIFICATION</scope>
</reference>
<evidence type="ECO:0000256" key="2">
    <source>
        <dbReference type="ARBA" id="ARBA00011375"/>
    </source>
</evidence>
<name>A0AA85G6U6_9TREM</name>
<organism evidence="9 10">
    <name type="scientific">Schistosoma rodhaini</name>
    <dbReference type="NCBI Taxonomy" id="6188"/>
    <lineage>
        <taxon>Eukaryota</taxon>
        <taxon>Metazoa</taxon>
        <taxon>Spiralia</taxon>
        <taxon>Lophotrochozoa</taxon>
        <taxon>Platyhelminthes</taxon>
        <taxon>Trematoda</taxon>
        <taxon>Digenea</taxon>
        <taxon>Strigeidida</taxon>
        <taxon>Schistosomatoidea</taxon>
        <taxon>Schistosomatidae</taxon>
        <taxon>Schistosoma</taxon>
    </lineage>
</organism>
<reference evidence="9" key="1">
    <citation type="submission" date="2022-06" db="EMBL/GenBank/DDBJ databases">
        <authorList>
            <person name="Berger JAMES D."/>
            <person name="Berger JAMES D."/>
        </authorList>
    </citation>
    <scope>NUCLEOTIDE SEQUENCE [LARGE SCALE GENOMIC DNA]</scope>
</reference>
<accession>A0AA85G6U6</accession>
<dbReference type="GO" id="GO:0005739">
    <property type="term" value="C:mitochondrion"/>
    <property type="evidence" value="ECO:0007669"/>
    <property type="project" value="TreeGrafter"/>
</dbReference>
<evidence type="ECO:0000256" key="4">
    <source>
        <dbReference type="ARBA" id="ARBA00022737"/>
    </source>
</evidence>
<keyword evidence="5" id="KW-0802">TPR repeat</keyword>
<evidence type="ECO:0000256" key="1">
    <source>
        <dbReference type="ARBA" id="ARBA00004245"/>
    </source>
</evidence>
<dbReference type="Gene3D" id="1.25.40.10">
    <property type="entry name" value="Tetratricopeptide repeat domain"/>
    <property type="match status" value="1"/>
</dbReference>
<evidence type="ECO:0000256" key="8">
    <source>
        <dbReference type="ARBA" id="ARBA00041958"/>
    </source>
</evidence>
<dbReference type="AlphaFoldDB" id="A0AA85G6U6"/>
<proteinExistence type="predicted"/>
<keyword evidence="3" id="KW-0963">Cytoplasm</keyword>
<dbReference type="Proteomes" id="UP000050792">
    <property type="component" value="Unassembled WGS sequence"/>
</dbReference>
<dbReference type="SUPFAM" id="SSF48452">
    <property type="entry name" value="TPR-like"/>
    <property type="match status" value="1"/>
</dbReference>
<dbReference type="PANTHER" id="PTHR16056:SF16">
    <property type="entry name" value="REGULATOR OF MICROTUBULE DYNAMICS PROTEIN 1"/>
    <property type="match status" value="1"/>
</dbReference>
<sequence>MSQLENTHKTLIENVIKEADKLIARGQFHKAYYYLKVSLKKYDDVELLWRFAHACYLCVYYVTRKPRKEFCETYFSEGMNAAKKAMEKNPNHANSLTWYGILWDEHNNLKGFLERFKNISELYDIWIRSEKADPNNFITESSLGIWYFIMTDVYRTKPELFKGTKYTGSEFSYELALKHMLKCEELAPMRSVITLAYLAKCYARLGQKDKAKEYGLKVLNYPAHHVEADEAKEEVKELLQTPK</sequence>
<dbReference type="GO" id="GO:0097431">
    <property type="term" value="C:mitotic spindle pole"/>
    <property type="evidence" value="ECO:0007669"/>
    <property type="project" value="TreeGrafter"/>
</dbReference>
<keyword evidence="4" id="KW-0677">Repeat</keyword>
<evidence type="ECO:0000256" key="5">
    <source>
        <dbReference type="ARBA" id="ARBA00022803"/>
    </source>
</evidence>
<evidence type="ECO:0000256" key="7">
    <source>
        <dbReference type="ARBA" id="ARBA00039966"/>
    </source>
</evidence>
<evidence type="ECO:0000313" key="9">
    <source>
        <dbReference type="Proteomes" id="UP000050792"/>
    </source>
</evidence>
<evidence type="ECO:0000256" key="6">
    <source>
        <dbReference type="ARBA" id="ARBA00023212"/>
    </source>
</evidence>
<comment type="subunit">
    <text evidence="2">Interacts with microtubules.</text>
</comment>
<dbReference type="InterPro" id="IPR011990">
    <property type="entry name" value="TPR-like_helical_dom_sf"/>
</dbReference>
<protein>
    <recommendedName>
        <fullName evidence="7">Regulator of microtubule dynamics protein 1</fullName>
    </recommendedName>
    <alternativeName>
        <fullName evidence="8">Protein FAM82B</fullName>
    </alternativeName>
</protein>